<proteinExistence type="predicted"/>
<feature type="compositionally biased region" description="Basic and acidic residues" evidence="1">
    <location>
        <begin position="1"/>
        <end position="10"/>
    </location>
</feature>
<dbReference type="EMBL" id="CP108195">
    <property type="protein sequence ID" value="WTS11461.1"/>
    <property type="molecule type" value="Genomic_DNA"/>
</dbReference>
<evidence type="ECO:0000313" key="2">
    <source>
        <dbReference type="EMBL" id="WTS11461.1"/>
    </source>
</evidence>
<gene>
    <name evidence="2" type="ORF">OHU69_10535</name>
</gene>
<name>A0AAU1U400_9ACTN</name>
<sequence>MPHHSGDEGHAPSADALDHPGYGSANLHRSRGRSRRKRLRIITYTALGAVL</sequence>
<dbReference type="AlphaFoldDB" id="A0AAU1U400"/>
<feature type="region of interest" description="Disordered" evidence="1">
    <location>
        <begin position="1"/>
        <end position="38"/>
    </location>
</feature>
<accession>A0AAU1U400</accession>
<protein>
    <submittedName>
        <fullName evidence="2">Uncharacterized protein</fullName>
    </submittedName>
</protein>
<evidence type="ECO:0000256" key="1">
    <source>
        <dbReference type="SAM" id="MobiDB-lite"/>
    </source>
</evidence>
<reference evidence="2" key="1">
    <citation type="submission" date="2022-10" db="EMBL/GenBank/DDBJ databases">
        <title>The complete genomes of actinobacterial strains from the NBC collection.</title>
        <authorList>
            <person name="Joergensen T.S."/>
            <person name="Alvarez Arevalo M."/>
            <person name="Sterndorff E.B."/>
            <person name="Faurdal D."/>
            <person name="Vuksanovic O."/>
            <person name="Mourched A.-S."/>
            <person name="Charusanti P."/>
            <person name="Shaw S."/>
            <person name="Blin K."/>
            <person name="Weber T."/>
        </authorList>
    </citation>
    <scope>NUCLEOTIDE SEQUENCE</scope>
    <source>
        <strain evidence="2">NBC_00119</strain>
    </source>
</reference>
<organism evidence="2">
    <name type="scientific">Streptomyces sp. NBC_00119</name>
    <dbReference type="NCBI Taxonomy" id="2975659"/>
    <lineage>
        <taxon>Bacteria</taxon>
        <taxon>Bacillati</taxon>
        <taxon>Actinomycetota</taxon>
        <taxon>Actinomycetes</taxon>
        <taxon>Kitasatosporales</taxon>
        <taxon>Streptomycetaceae</taxon>
        <taxon>Streptomyces</taxon>
    </lineage>
</organism>
<feature type="compositionally biased region" description="Basic residues" evidence="1">
    <location>
        <begin position="28"/>
        <end position="38"/>
    </location>
</feature>